<keyword evidence="2" id="KW-0472">Membrane</keyword>
<evidence type="ECO:0000256" key="1">
    <source>
        <dbReference type="SAM" id="MobiDB-lite"/>
    </source>
</evidence>
<dbReference type="PANTHER" id="PTHR36459">
    <property type="entry name" value="ORF"/>
    <property type="match status" value="1"/>
</dbReference>
<evidence type="ECO:0000256" key="2">
    <source>
        <dbReference type="SAM" id="Phobius"/>
    </source>
</evidence>
<feature type="transmembrane region" description="Helical" evidence="2">
    <location>
        <begin position="266"/>
        <end position="283"/>
    </location>
</feature>
<name>A0A813J0N0_POLGL</name>
<dbReference type="Proteomes" id="UP000626109">
    <property type="component" value="Unassembled WGS sequence"/>
</dbReference>
<sequence length="446" mass="51838">MAGISKSPPSPVKQQQKGEVSGAKGPAWKPFPWNWLPNNVAWAWGAAECAFIGPLMVILIGTVVGWMEACKYIWAHPRFSLVRKYLPEAIRSVSRPLGRVMLTDPRNHSYLQWMLLLVFVVPGLFFWAMWRHAHYGFELSTLLIYHVLRLGPRFQVFSHGHTLAHKEGHDHKGIFKKPFRSLNILGEWWCGIFYGIVPNSYSVAHMKIHHRWHNDVDDVHTNLDLDRTNINSFLIYVPRFTLYWTGISAVALFIKRKEWTLVRQQLTGMVAYYGVSALMFYWNPLFCTLYWGFCHIEGCVFLSCISYLWHAFVEESDPGNQYVNSVTILDGHDNVWNEDFHVVHHHSPGTHWTEMPAHFEANKHKYEAVTATIFRYCEQGMLIKWLFENDWDSMAKHFVDLSGKLSHEEIKALIVRRLTYIAGESGRDGKRQLEWGASDTIRNYND</sequence>
<keyword evidence="2" id="KW-1133">Transmembrane helix</keyword>
<evidence type="ECO:0000313" key="5">
    <source>
        <dbReference type="Proteomes" id="UP000626109"/>
    </source>
</evidence>
<feature type="transmembrane region" description="Helical" evidence="2">
    <location>
        <begin position="233"/>
        <end position="254"/>
    </location>
</feature>
<dbReference type="PANTHER" id="PTHR36459:SF1">
    <property type="entry name" value="FATTY ACID DESATURASE DOMAIN-CONTAINING PROTEIN-RELATED"/>
    <property type="match status" value="1"/>
</dbReference>
<dbReference type="AlphaFoldDB" id="A0A813J0N0"/>
<accession>A0A813J0N0</accession>
<feature type="domain" description="Fatty acid desaturase" evidence="3">
    <location>
        <begin position="148"/>
        <end position="373"/>
    </location>
</feature>
<gene>
    <name evidence="4" type="ORF">PGLA2088_LOCUS13618</name>
</gene>
<protein>
    <recommendedName>
        <fullName evidence="3">Fatty acid desaturase domain-containing protein</fullName>
    </recommendedName>
</protein>
<feature type="transmembrane region" description="Helical" evidence="2">
    <location>
        <begin position="41"/>
        <end position="66"/>
    </location>
</feature>
<dbReference type="EMBL" id="CAJNNW010016324">
    <property type="protein sequence ID" value="CAE8658880.1"/>
    <property type="molecule type" value="Genomic_DNA"/>
</dbReference>
<feature type="transmembrane region" description="Helical" evidence="2">
    <location>
        <begin position="110"/>
        <end position="130"/>
    </location>
</feature>
<feature type="region of interest" description="Disordered" evidence="1">
    <location>
        <begin position="1"/>
        <end position="25"/>
    </location>
</feature>
<dbReference type="InterPro" id="IPR005804">
    <property type="entry name" value="FA_desaturase_dom"/>
</dbReference>
<comment type="caution">
    <text evidence="4">The sequence shown here is derived from an EMBL/GenBank/DDBJ whole genome shotgun (WGS) entry which is preliminary data.</text>
</comment>
<reference evidence="4" key="1">
    <citation type="submission" date="2021-02" db="EMBL/GenBank/DDBJ databases">
        <authorList>
            <person name="Dougan E. K."/>
            <person name="Rhodes N."/>
            <person name="Thang M."/>
            <person name="Chan C."/>
        </authorList>
    </citation>
    <scope>NUCLEOTIDE SEQUENCE</scope>
</reference>
<organism evidence="4 5">
    <name type="scientific">Polarella glacialis</name>
    <name type="common">Dinoflagellate</name>
    <dbReference type="NCBI Taxonomy" id="89957"/>
    <lineage>
        <taxon>Eukaryota</taxon>
        <taxon>Sar</taxon>
        <taxon>Alveolata</taxon>
        <taxon>Dinophyceae</taxon>
        <taxon>Suessiales</taxon>
        <taxon>Suessiaceae</taxon>
        <taxon>Polarella</taxon>
    </lineage>
</organism>
<evidence type="ECO:0000259" key="3">
    <source>
        <dbReference type="Pfam" id="PF00487"/>
    </source>
</evidence>
<evidence type="ECO:0000313" key="4">
    <source>
        <dbReference type="EMBL" id="CAE8658880.1"/>
    </source>
</evidence>
<dbReference type="Pfam" id="PF00487">
    <property type="entry name" value="FA_desaturase"/>
    <property type="match status" value="1"/>
</dbReference>
<dbReference type="GO" id="GO:0006629">
    <property type="term" value="P:lipid metabolic process"/>
    <property type="evidence" value="ECO:0007669"/>
    <property type="project" value="InterPro"/>
</dbReference>
<proteinExistence type="predicted"/>
<keyword evidence="2" id="KW-0812">Transmembrane</keyword>